<dbReference type="EMBL" id="AMQN01000539">
    <property type="status" value="NOT_ANNOTATED_CDS"/>
    <property type="molecule type" value="Genomic_DNA"/>
</dbReference>
<dbReference type="EMBL" id="KB292506">
    <property type="protein sequence ID" value="ELU17432.1"/>
    <property type="molecule type" value="Genomic_DNA"/>
</dbReference>
<dbReference type="HOGENOM" id="CLU_458738_0_0_1"/>
<dbReference type="EMBL" id="AMQN01000540">
    <property type="status" value="NOT_ANNOTATED_CDS"/>
    <property type="molecule type" value="Genomic_DNA"/>
</dbReference>
<dbReference type="EnsemblMetazoa" id="CapteT215204">
    <property type="protein sequence ID" value="CapteP215204"/>
    <property type="gene ID" value="CapteG215204"/>
</dbReference>
<dbReference type="PROSITE" id="PS50157">
    <property type="entry name" value="ZINC_FINGER_C2H2_2"/>
    <property type="match status" value="1"/>
</dbReference>
<sequence length="595" mass="65117">MAVAGGSQRQLWGLILSPTLPLSYTELTVDEALEMGRKAKKRARAAHLATHRMNNMAESDCPVDVIGDQDDSLLDFKRIKDHNSIDMMLDDLDPSVETLSLPGELCVDDSVLGDYDSKIGDSVSEPCHSDSDLLRSDIFDANYDVHQSLSIGDYGAAFLNSMEHEGILDVKHDPPSLPLVSQPPAQQQPPTEDPPQVTLVPPEQILKVETPILPPLKEVASKPAATQVESSGPLPPMNPVLLSSHNATSNNSNTALAHISKIEPGADGKGYVLHLAIPALGLGNVMLSTEGLTFAHPETKGPEAEMTEIPVSPSCEDDHINVDTDSPVSHSDPELDVTDIPPTPSSRVIAVTEEMEEMRPVVGLGGEVDRFVICSDGPMVCVLCAFRTDSYSAFKSHIICSHPCWRITKKLSKNRLLVEKSVKVSTTLTGGSFNACQRKDCSADDTASSPSPPLSDKKPEKKKAGLHPRKRQLIERNKRLFRCSQCLRLFVFEGSIVNHLLDFHGISSPYDCIMVSNDHGRSFGNIHRCSHQNCFVTCATEPELARHQLENHALQQQQQVVFRCQICGFTADNADAIQEHALHIHHQQIEDYSGE</sequence>
<dbReference type="PROSITE" id="PS00028">
    <property type="entry name" value="ZINC_FINGER_C2H2_1"/>
    <property type="match status" value="2"/>
</dbReference>
<dbReference type="AlphaFoldDB" id="R7VFS2"/>
<dbReference type="InterPro" id="IPR013087">
    <property type="entry name" value="Znf_C2H2_type"/>
</dbReference>
<dbReference type="SMART" id="SM00355">
    <property type="entry name" value="ZnF_C2H2"/>
    <property type="match status" value="4"/>
</dbReference>
<feature type="region of interest" description="Disordered" evidence="2">
    <location>
        <begin position="169"/>
        <end position="198"/>
    </location>
</feature>
<evidence type="ECO:0000313" key="5">
    <source>
        <dbReference type="EnsemblMetazoa" id="CapteP215204"/>
    </source>
</evidence>
<keyword evidence="1" id="KW-0479">Metal-binding</keyword>
<feature type="region of interest" description="Disordered" evidence="2">
    <location>
        <begin position="325"/>
        <end position="344"/>
    </location>
</feature>
<accession>R7VFS2</accession>
<dbReference type="GO" id="GO:0008270">
    <property type="term" value="F:zinc ion binding"/>
    <property type="evidence" value="ECO:0007669"/>
    <property type="project" value="UniProtKB-KW"/>
</dbReference>
<reference evidence="5" key="3">
    <citation type="submission" date="2015-06" db="UniProtKB">
        <authorList>
            <consortium name="EnsemblMetazoa"/>
        </authorList>
    </citation>
    <scope>IDENTIFICATION</scope>
</reference>
<dbReference type="OrthoDB" id="10598674at2759"/>
<keyword evidence="6" id="KW-1185">Reference proteome</keyword>
<keyword evidence="1" id="KW-0863">Zinc-finger</keyword>
<evidence type="ECO:0000313" key="6">
    <source>
        <dbReference type="Proteomes" id="UP000014760"/>
    </source>
</evidence>
<evidence type="ECO:0000256" key="2">
    <source>
        <dbReference type="SAM" id="MobiDB-lite"/>
    </source>
</evidence>
<evidence type="ECO:0000256" key="1">
    <source>
        <dbReference type="PROSITE-ProRule" id="PRU00042"/>
    </source>
</evidence>
<evidence type="ECO:0000313" key="4">
    <source>
        <dbReference type="EMBL" id="ELU17432.1"/>
    </source>
</evidence>
<feature type="domain" description="C2H2-type" evidence="3">
    <location>
        <begin position="481"/>
        <end position="509"/>
    </location>
</feature>
<gene>
    <name evidence="4" type="ORF">CAPTEDRAFT_215204</name>
</gene>
<evidence type="ECO:0000259" key="3">
    <source>
        <dbReference type="PROSITE" id="PS50157"/>
    </source>
</evidence>
<name>R7VFS2_CAPTE</name>
<protein>
    <recommendedName>
        <fullName evidence="3">C2H2-type domain-containing protein</fullName>
    </recommendedName>
</protein>
<keyword evidence="1" id="KW-0862">Zinc</keyword>
<organism evidence="4">
    <name type="scientific">Capitella teleta</name>
    <name type="common">Polychaete worm</name>
    <dbReference type="NCBI Taxonomy" id="283909"/>
    <lineage>
        <taxon>Eukaryota</taxon>
        <taxon>Metazoa</taxon>
        <taxon>Spiralia</taxon>
        <taxon>Lophotrochozoa</taxon>
        <taxon>Annelida</taxon>
        <taxon>Polychaeta</taxon>
        <taxon>Sedentaria</taxon>
        <taxon>Scolecida</taxon>
        <taxon>Capitellidae</taxon>
        <taxon>Capitella</taxon>
    </lineage>
</organism>
<reference evidence="4 6" key="2">
    <citation type="journal article" date="2013" name="Nature">
        <title>Insights into bilaterian evolution from three spiralian genomes.</title>
        <authorList>
            <person name="Simakov O."/>
            <person name="Marletaz F."/>
            <person name="Cho S.J."/>
            <person name="Edsinger-Gonzales E."/>
            <person name="Havlak P."/>
            <person name="Hellsten U."/>
            <person name="Kuo D.H."/>
            <person name="Larsson T."/>
            <person name="Lv J."/>
            <person name="Arendt D."/>
            <person name="Savage R."/>
            <person name="Osoegawa K."/>
            <person name="de Jong P."/>
            <person name="Grimwood J."/>
            <person name="Chapman J.A."/>
            <person name="Shapiro H."/>
            <person name="Aerts A."/>
            <person name="Otillar R.P."/>
            <person name="Terry A.Y."/>
            <person name="Boore J.L."/>
            <person name="Grigoriev I.V."/>
            <person name="Lindberg D.R."/>
            <person name="Seaver E.C."/>
            <person name="Weisblat D.A."/>
            <person name="Putnam N.H."/>
            <person name="Rokhsar D.S."/>
        </authorList>
    </citation>
    <scope>NUCLEOTIDE SEQUENCE</scope>
    <source>
        <strain evidence="4 6">I ESC-2004</strain>
    </source>
</reference>
<proteinExistence type="predicted"/>
<feature type="region of interest" description="Disordered" evidence="2">
    <location>
        <begin position="439"/>
        <end position="469"/>
    </location>
</feature>
<reference evidence="6" key="1">
    <citation type="submission" date="2012-12" db="EMBL/GenBank/DDBJ databases">
        <authorList>
            <person name="Hellsten U."/>
            <person name="Grimwood J."/>
            <person name="Chapman J.A."/>
            <person name="Shapiro H."/>
            <person name="Aerts A."/>
            <person name="Otillar R.P."/>
            <person name="Terry A.Y."/>
            <person name="Boore J.L."/>
            <person name="Simakov O."/>
            <person name="Marletaz F."/>
            <person name="Cho S.-J."/>
            <person name="Edsinger-Gonzales E."/>
            <person name="Havlak P."/>
            <person name="Kuo D.-H."/>
            <person name="Larsson T."/>
            <person name="Lv J."/>
            <person name="Arendt D."/>
            <person name="Savage R."/>
            <person name="Osoegawa K."/>
            <person name="de Jong P."/>
            <person name="Lindberg D.R."/>
            <person name="Seaver E.C."/>
            <person name="Weisblat D.A."/>
            <person name="Putnam N.H."/>
            <person name="Grigoriev I.V."/>
            <person name="Rokhsar D.S."/>
        </authorList>
    </citation>
    <scope>NUCLEOTIDE SEQUENCE</scope>
    <source>
        <strain evidence="6">I ESC-2004</strain>
    </source>
</reference>
<dbReference type="Proteomes" id="UP000014760">
    <property type="component" value="Unassembled WGS sequence"/>
</dbReference>